<sequence length="191" mass="20206">MRKSLVAALLGLGVTSLSYGGDGDRSGSREHGEHGEHRVLKVFDARGKTVGPLVSVSNPPRTAGVVLDINGATILVPIQRASNSGGQIFASQYEWAGDFNPAKYPTSDCSGVPVIDDLFAKLRPASVIKQGADAAVYVAADTYSTNITVKSSLVDGHCLSSSPFPLNVPGWQAESTYSLTQNYPEPLTIHY</sequence>
<evidence type="ECO:0000313" key="1">
    <source>
        <dbReference type="EMBL" id="MFM0103543.1"/>
    </source>
</evidence>
<name>A0ACC7NA45_9BURK</name>
<keyword evidence="2" id="KW-1185">Reference proteome</keyword>
<gene>
    <name evidence="1" type="ORF">PQR01_08615</name>
</gene>
<proteinExistence type="predicted"/>
<comment type="caution">
    <text evidence="1">The sequence shown here is derived from an EMBL/GenBank/DDBJ whole genome shotgun (WGS) entry which is preliminary data.</text>
</comment>
<dbReference type="Proteomes" id="UP001629235">
    <property type="component" value="Unassembled WGS sequence"/>
</dbReference>
<dbReference type="EMBL" id="JAQQDW010000012">
    <property type="protein sequence ID" value="MFM0103543.1"/>
    <property type="molecule type" value="Genomic_DNA"/>
</dbReference>
<organism evidence="1 2">
    <name type="scientific">Paraburkholderia rhynchosiae</name>
    <dbReference type="NCBI Taxonomy" id="487049"/>
    <lineage>
        <taxon>Bacteria</taxon>
        <taxon>Pseudomonadati</taxon>
        <taxon>Pseudomonadota</taxon>
        <taxon>Betaproteobacteria</taxon>
        <taxon>Burkholderiales</taxon>
        <taxon>Burkholderiaceae</taxon>
        <taxon>Paraburkholderia</taxon>
    </lineage>
</organism>
<evidence type="ECO:0000313" key="2">
    <source>
        <dbReference type="Proteomes" id="UP001629235"/>
    </source>
</evidence>
<reference evidence="1 2" key="1">
    <citation type="journal article" date="2024" name="Chem. Sci.">
        <title>Discovery of megapolipeptins by genome mining of a Burkholderiales bacteria collection.</title>
        <authorList>
            <person name="Paulo B.S."/>
            <person name="Recchia M.J.J."/>
            <person name="Lee S."/>
            <person name="Fergusson C.H."/>
            <person name="Romanowski S.B."/>
            <person name="Hernandez A."/>
            <person name="Krull N."/>
            <person name="Liu D.Y."/>
            <person name="Cavanagh H."/>
            <person name="Bos A."/>
            <person name="Gray C.A."/>
            <person name="Murphy B.T."/>
            <person name="Linington R.G."/>
            <person name="Eustaquio A.S."/>
        </authorList>
    </citation>
    <scope>NUCLEOTIDE SEQUENCE [LARGE SCALE GENOMIC DNA]</scope>
    <source>
        <strain evidence="1 2">RL18-126-BIB-B</strain>
    </source>
</reference>
<protein>
    <submittedName>
        <fullName evidence="1">Uncharacterized protein</fullName>
    </submittedName>
</protein>
<accession>A0ACC7NA45</accession>